<gene>
    <name evidence="2" type="ORF">OV079_27365</name>
</gene>
<sequence>MQAHVGDSIRITVLSDPPLVGEIVEVLGPDGAPPYRVKFPNGHELVMNPSPDTIIEHRRPR</sequence>
<dbReference type="RefSeq" id="WP_267771876.1">
    <property type="nucleotide sequence ID" value="NZ_JAPNKE010000002.1"/>
</dbReference>
<dbReference type="Proteomes" id="UP001150924">
    <property type="component" value="Unassembled WGS sequence"/>
</dbReference>
<dbReference type="Pfam" id="PF08940">
    <property type="entry name" value="DUF1918"/>
    <property type="match status" value="1"/>
</dbReference>
<comment type="caution">
    <text evidence="2">The sequence shown here is derived from an EMBL/GenBank/DDBJ whole genome shotgun (WGS) entry which is preliminary data.</text>
</comment>
<protein>
    <submittedName>
        <fullName evidence="2">DUF1918 domain-containing protein</fullName>
    </submittedName>
</protein>
<accession>A0A9X3ETL0</accession>
<feature type="domain" description="DUF1918" evidence="1">
    <location>
        <begin position="1"/>
        <end position="54"/>
    </location>
</feature>
<dbReference type="InterPro" id="IPR015035">
    <property type="entry name" value="DUF1918"/>
</dbReference>
<dbReference type="Gene3D" id="2.30.30.440">
    <property type="entry name" value="Domain of unknown function DUF1918"/>
    <property type="match status" value="1"/>
</dbReference>
<dbReference type="SUPFAM" id="SSF50118">
    <property type="entry name" value="Cell growth inhibitor/plasmid maintenance toxic component"/>
    <property type="match status" value="1"/>
</dbReference>
<dbReference type="EMBL" id="JAPNKE010000002">
    <property type="protein sequence ID" value="MCY1009219.1"/>
    <property type="molecule type" value="Genomic_DNA"/>
</dbReference>
<organism evidence="2 3">
    <name type="scientific">Nannocystis pusilla</name>
    <dbReference type="NCBI Taxonomy" id="889268"/>
    <lineage>
        <taxon>Bacteria</taxon>
        <taxon>Pseudomonadati</taxon>
        <taxon>Myxococcota</taxon>
        <taxon>Polyangia</taxon>
        <taxon>Nannocystales</taxon>
        <taxon>Nannocystaceae</taxon>
        <taxon>Nannocystis</taxon>
    </lineage>
</organism>
<evidence type="ECO:0000313" key="3">
    <source>
        <dbReference type="Proteomes" id="UP001150924"/>
    </source>
</evidence>
<evidence type="ECO:0000313" key="2">
    <source>
        <dbReference type="EMBL" id="MCY1009219.1"/>
    </source>
</evidence>
<evidence type="ECO:0000259" key="1">
    <source>
        <dbReference type="Pfam" id="PF08940"/>
    </source>
</evidence>
<keyword evidence="3" id="KW-1185">Reference proteome</keyword>
<dbReference type="AlphaFoldDB" id="A0A9X3ETL0"/>
<name>A0A9X3ETL0_9BACT</name>
<reference evidence="2" key="1">
    <citation type="submission" date="2022-11" db="EMBL/GenBank/DDBJ databases">
        <title>Minimal conservation of predation-associated metabolite biosynthetic gene clusters underscores biosynthetic potential of Myxococcota including descriptions for ten novel species: Archangium lansinium sp. nov., Myxococcus landrumus sp. nov., Nannocystis bai.</title>
        <authorList>
            <person name="Ahearne A."/>
            <person name="Stevens C."/>
            <person name="Phillips K."/>
        </authorList>
    </citation>
    <scope>NUCLEOTIDE SEQUENCE</scope>
    <source>
        <strain evidence="2">Na p29</strain>
    </source>
</reference>
<proteinExistence type="predicted"/>